<dbReference type="Pfam" id="PF16113">
    <property type="entry name" value="ECH_2"/>
    <property type="match status" value="1"/>
</dbReference>
<evidence type="ECO:0000313" key="6">
    <source>
        <dbReference type="Proteomes" id="UP000429644"/>
    </source>
</evidence>
<keyword evidence="3" id="KW-0378">Hydrolase</keyword>
<dbReference type="EMBL" id="WHPD01001610">
    <property type="protein sequence ID" value="MPV88489.1"/>
    <property type="molecule type" value="Genomic_DNA"/>
</dbReference>
<protein>
    <recommendedName>
        <fullName evidence="2">3-hydroxyisobutyryl-CoA hydrolase</fullName>
        <ecNumber evidence="2">3.1.2.4</ecNumber>
    </recommendedName>
</protein>
<dbReference type="SUPFAM" id="SSF52096">
    <property type="entry name" value="ClpP/crotonase"/>
    <property type="match status" value="1"/>
</dbReference>
<evidence type="ECO:0000313" key="5">
    <source>
        <dbReference type="EMBL" id="MPV88489.1"/>
    </source>
</evidence>
<dbReference type="AlphaFoldDB" id="A0A7J9UV19"/>
<dbReference type="CDD" id="cd06558">
    <property type="entry name" value="crotonase-like"/>
    <property type="match status" value="1"/>
</dbReference>
<gene>
    <name evidence="5" type="ORF">GB882_07400</name>
</gene>
<sequence>MLGLITLNRPRAINALTHEMVLLVSRALDEWEHDDAVRTVAITGAGERGLCAGGDIVALYEAAVEGPAEPAVEFWADEYAMNARIATYPKPIVAVQDGLVLGGGIGISAHASHRVVTERSRLGFPEVTIGFVPDVGGTWLLSRSPGELGTRLALTGAHVGAADAILVGLSDQFVPSELIPALLDRLGTEEPDIAIAAVRADPGPAPLEAERELTDRTFGQATVCEIIAALEADGDEPARQIAGTVAAKSPTAVSVALEALRRARALDSLEEALEQEFRVSTRHLSAPDFAEGIRAQVIDKDRSPAWRPADLGEITTSMVEEFFRESPWGSFHSARVMSKETS</sequence>
<keyword evidence="6" id="KW-1185">Reference proteome</keyword>
<keyword evidence="5" id="KW-0413">Isomerase</keyword>
<reference evidence="5 6" key="1">
    <citation type="submission" date="2019-10" db="EMBL/GenBank/DDBJ databases">
        <title>Georgenia wutianyii sp. nov. and Georgenia yuyongxinii sp. nov. isolated from plateau pika (Ochotona curzoniae) in the Qinghai-Tibet plateau of China.</title>
        <authorList>
            <person name="Tian Z."/>
        </authorList>
    </citation>
    <scope>NUCLEOTIDE SEQUENCE [LARGE SCALE GENOMIC DNA]</scope>
    <source>
        <strain evidence="5 6">JCM 15130</strain>
    </source>
</reference>
<dbReference type="Proteomes" id="UP000429644">
    <property type="component" value="Unassembled WGS sequence"/>
</dbReference>
<dbReference type="InterPro" id="IPR029045">
    <property type="entry name" value="ClpP/crotonase-like_dom_sf"/>
</dbReference>
<dbReference type="GO" id="GO:0016853">
    <property type="term" value="F:isomerase activity"/>
    <property type="evidence" value="ECO:0007669"/>
    <property type="project" value="UniProtKB-KW"/>
</dbReference>
<dbReference type="Gene3D" id="3.90.226.10">
    <property type="entry name" value="2-enoyl-CoA Hydratase, Chain A, domain 1"/>
    <property type="match status" value="1"/>
</dbReference>
<evidence type="ECO:0000256" key="2">
    <source>
        <dbReference type="ARBA" id="ARBA00011915"/>
    </source>
</evidence>
<comment type="catalytic activity">
    <reaction evidence="1">
        <text>3-hydroxy-2-methylpropanoyl-CoA + H2O = 3-hydroxy-2-methylpropanoate + CoA + H(+)</text>
        <dbReference type="Rhea" id="RHEA:20888"/>
        <dbReference type="ChEBI" id="CHEBI:11805"/>
        <dbReference type="ChEBI" id="CHEBI:15377"/>
        <dbReference type="ChEBI" id="CHEBI:15378"/>
        <dbReference type="ChEBI" id="CHEBI:57287"/>
        <dbReference type="ChEBI" id="CHEBI:57340"/>
        <dbReference type="EC" id="3.1.2.4"/>
    </reaction>
</comment>
<evidence type="ECO:0000256" key="3">
    <source>
        <dbReference type="ARBA" id="ARBA00022801"/>
    </source>
</evidence>
<comment type="caution">
    <text evidence="5">The sequence shown here is derived from an EMBL/GenBank/DDBJ whole genome shotgun (WGS) entry which is preliminary data.</text>
</comment>
<organism evidence="5 6">
    <name type="scientific">Georgenia ruanii</name>
    <dbReference type="NCBI Taxonomy" id="348442"/>
    <lineage>
        <taxon>Bacteria</taxon>
        <taxon>Bacillati</taxon>
        <taxon>Actinomycetota</taxon>
        <taxon>Actinomycetes</taxon>
        <taxon>Micrococcales</taxon>
        <taxon>Bogoriellaceae</taxon>
        <taxon>Georgenia</taxon>
    </lineage>
</organism>
<dbReference type="PANTHER" id="PTHR43176">
    <property type="entry name" value="3-HYDROXYISOBUTYRYL-COA HYDROLASE-RELATED"/>
    <property type="match status" value="1"/>
</dbReference>
<evidence type="ECO:0000256" key="1">
    <source>
        <dbReference type="ARBA" id="ARBA00001709"/>
    </source>
</evidence>
<dbReference type="GO" id="GO:0003860">
    <property type="term" value="F:3-hydroxyisobutyryl-CoA hydrolase activity"/>
    <property type="evidence" value="ECO:0007669"/>
    <property type="project" value="UniProtKB-EC"/>
</dbReference>
<proteinExistence type="predicted"/>
<accession>A0A7J9UV19</accession>
<feature type="domain" description="Enoyl-CoA hydratase/isomerase" evidence="4">
    <location>
        <begin position="3"/>
        <end position="323"/>
    </location>
</feature>
<dbReference type="NCBIfam" id="NF004127">
    <property type="entry name" value="PRK05617.1"/>
    <property type="match status" value="1"/>
</dbReference>
<dbReference type="GO" id="GO:0006574">
    <property type="term" value="P:L-valine catabolic process"/>
    <property type="evidence" value="ECO:0007669"/>
    <property type="project" value="TreeGrafter"/>
</dbReference>
<dbReference type="PANTHER" id="PTHR43176:SF3">
    <property type="entry name" value="3-HYDROXYISOBUTYRYL-COA HYDROLASE, MITOCHONDRIAL"/>
    <property type="match status" value="1"/>
</dbReference>
<dbReference type="GO" id="GO:0005829">
    <property type="term" value="C:cytosol"/>
    <property type="evidence" value="ECO:0007669"/>
    <property type="project" value="TreeGrafter"/>
</dbReference>
<dbReference type="EC" id="3.1.2.4" evidence="2"/>
<evidence type="ECO:0000259" key="4">
    <source>
        <dbReference type="Pfam" id="PF16113"/>
    </source>
</evidence>
<dbReference type="InterPro" id="IPR032259">
    <property type="entry name" value="HIBYL-CoA-H"/>
</dbReference>
<name>A0A7J9UV19_9MICO</name>
<dbReference type="InterPro" id="IPR045004">
    <property type="entry name" value="ECH_dom"/>
</dbReference>